<keyword evidence="4" id="KW-0378">Hydrolase</keyword>
<evidence type="ECO:0000259" key="10">
    <source>
        <dbReference type="Pfam" id="PF17146"/>
    </source>
</evidence>
<dbReference type="PANTHER" id="PTHR12814">
    <property type="entry name" value="RNA-BINDING PROTEIN NOB1"/>
    <property type="match status" value="1"/>
</dbReference>
<evidence type="ECO:0000256" key="6">
    <source>
        <dbReference type="ARBA" id="ARBA00023242"/>
    </source>
</evidence>
<evidence type="ECO:0000256" key="4">
    <source>
        <dbReference type="ARBA" id="ARBA00022801"/>
    </source>
</evidence>
<dbReference type="PANTHER" id="PTHR12814:SF2">
    <property type="entry name" value="RNA-BINDING PROTEIN NOB1"/>
    <property type="match status" value="1"/>
</dbReference>
<name>A0ABR0EJT3_ZASCE</name>
<dbReference type="InterPro" id="IPR036283">
    <property type="entry name" value="NOB1_Zf-like_sf"/>
</dbReference>
<comment type="function">
    <text evidence="7">Required for the synthesis of 40S ribosome subunits. Has a role in processing 20S pre-rRNA into the mature 18S rRNA, where it is required for cleavage at the 3' end of the mature 18S rRNA (D-site). Accompanies the 20S pre-rRNA from the nucleus to the cytoplasm.</text>
</comment>
<feature type="compositionally biased region" description="Gly residues" evidence="8">
    <location>
        <begin position="355"/>
        <end position="364"/>
    </location>
</feature>
<reference evidence="11 12" key="1">
    <citation type="journal article" date="2023" name="G3 (Bethesda)">
        <title>A chromosome-level genome assembly of Zasmidium syzygii isolated from banana leaves.</title>
        <authorList>
            <person name="van Westerhoven A.C."/>
            <person name="Mehrabi R."/>
            <person name="Talebi R."/>
            <person name="Steentjes M.B.F."/>
            <person name="Corcolon B."/>
            <person name="Chong P.A."/>
            <person name="Kema G.H.J."/>
            <person name="Seidl M.F."/>
        </authorList>
    </citation>
    <scope>NUCLEOTIDE SEQUENCE [LARGE SCALE GENOMIC DNA]</scope>
    <source>
        <strain evidence="11 12">P124</strain>
    </source>
</reference>
<evidence type="ECO:0000256" key="1">
    <source>
        <dbReference type="ARBA" id="ARBA00005858"/>
    </source>
</evidence>
<comment type="similarity">
    <text evidence="1 7">Belongs to the NOB1 family.</text>
</comment>
<dbReference type="Pfam" id="PF08772">
    <property type="entry name" value="Zn_ribbon_NOB1"/>
    <property type="match status" value="1"/>
</dbReference>
<evidence type="ECO:0000256" key="8">
    <source>
        <dbReference type="SAM" id="MobiDB-lite"/>
    </source>
</evidence>
<dbReference type="InterPro" id="IPR017117">
    <property type="entry name" value="Nob1_euk"/>
</dbReference>
<dbReference type="Proteomes" id="UP001305779">
    <property type="component" value="Unassembled WGS sequence"/>
</dbReference>
<feature type="compositionally biased region" description="Basic and acidic residues" evidence="8">
    <location>
        <begin position="371"/>
        <end position="392"/>
    </location>
</feature>
<keyword evidence="5 7" id="KW-0862">Zinc</keyword>
<evidence type="ECO:0000256" key="3">
    <source>
        <dbReference type="ARBA" id="ARBA00022723"/>
    </source>
</evidence>
<keyword evidence="6 7" id="KW-0539">Nucleus</keyword>
<evidence type="ECO:0000256" key="7">
    <source>
        <dbReference type="PIRNR" id="PIRNR037125"/>
    </source>
</evidence>
<feature type="domain" description="Ribonuclease PIN" evidence="10">
    <location>
        <begin position="10"/>
        <end position="101"/>
    </location>
</feature>
<dbReference type="PIRSF" id="PIRSF037125">
    <property type="entry name" value="D-site_20S_pre-rRNA_nuclease"/>
    <property type="match status" value="1"/>
</dbReference>
<feature type="compositionally biased region" description="Basic and acidic residues" evidence="8">
    <location>
        <begin position="138"/>
        <end position="160"/>
    </location>
</feature>
<feature type="compositionally biased region" description="Low complexity" evidence="8">
    <location>
        <begin position="409"/>
        <end position="425"/>
    </location>
</feature>
<comment type="caution">
    <text evidence="11">The sequence shown here is derived from an EMBL/GenBank/DDBJ whole genome shotgun (WGS) entry which is preliminary data.</text>
</comment>
<protein>
    <recommendedName>
        <fullName evidence="7">20S-pre-rRNA D-site endonuclease NOB1</fullName>
    </recommendedName>
</protein>
<evidence type="ECO:0000313" key="12">
    <source>
        <dbReference type="Proteomes" id="UP001305779"/>
    </source>
</evidence>
<keyword evidence="2" id="KW-0540">Nuclease</keyword>
<dbReference type="EMBL" id="JAXOVC010000005">
    <property type="protein sequence ID" value="KAK4501717.1"/>
    <property type="molecule type" value="Genomic_DNA"/>
</dbReference>
<proteinExistence type="inferred from homology"/>
<dbReference type="SUPFAM" id="SSF144206">
    <property type="entry name" value="NOB1 zinc finger-like"/>
    <property type="match status" value="1"/>
</dbReference>
<evidence type="ECO:0000256" key="2">
    <source>
        <dbReference type="ARBA" id="ARBA00022722"/>
    </source>
</evidence>
<comment type="subcellular location">
    <subcellularLocation>
        <location evidence="7">Nucleus</location>
        <location evidence="7">Nucleolus</location>
    </subcellularLocation>
</comment>
<evidence type="ECO:0000256" key="5">
    <source>
        <dbReference type="ARBA" id="ARBA00022833"/>
    </source>
</evidence>
<dbReference type="InterPro" id="IPR014881">
    <property type="entry name" value="NOB1_Zn-bd"/>
</dbReference>
<dbReference type="InterPro" id="IPR039907">
    <property type="entry name" value="NOB1"/>
</dbReference>
<dbReference type="Gene3D" id="6.20.210.10">
    <property type="entry name" value="Nin one binding (NOB1), Zn-ribbon-like"/>
    <property type="match status" value="1"/>
</dbReference>
<organism evidence="11 12">
    <name type="scientific">Zasmidium cellare</name>
    <name type="common">Wine cellar mold</name>
    <name type="synonym">Racodium cellare</name>
    <dbReference type="NCBI Taxonomy" id="395010"/>
    <lineage>
        <taxon>Eukaryota</taxon>
        <taxon>Fungi</taxon>
        <taxon>Dikarya</taxon>
        <taxon>Ascomycota</taxon>
        <taxon>Pezizomycotina</taxon>
        <taxon>Dothideomycetes</taxon>
        <taxon>Dothideomycetidae</taxon>
        <taxon>Mycosphaerellales</taxon>
        <taxon>Mycosphaerellaceae</taxon>
        <taxon>Zasmidium</taxon>
    </lineage>
</organism>
<keyword evidence="3 7" id="KW-0479">Metal-binding</keyword>
<dbReference type="Pfam" id="PF17146">
    <property type="entry name" value="PIN_6"/>
    <property type="match status" value="1"/>
</dbReference>
<evidence type="ECO:0000259" key="9">
    <source>
        <dbReference type="Pfam" id="PF08772"/>
    </source>
</evidence>
<feature type="domain" description="Nin one binding (NOB1) Zn-ribbon-like" evidence="9">
    <location>
        <begin position="278"/>
        <end position="349"/>
    </location>
</feature>
<sequence length="425" mass="46254">MATEKPVHTVVLDTGAIIKNEHSVSTLLAQSEKIVTVPAIISEIKDAVTRTRVETTLKPFLDLRSPTPASVKIVTDFARKTGDLAVLSKPDIQIIALTYEIECERNGGDWRLRRAPGQKGLNGAPPSRTEQNAGGDGGAKEGNQDQTEPKPTESEQRSEETTSEPQADQAPAEEPASDEVAEVSSKLQSTTIDETPIPTKVDSAQNSAESQDGSDSDSDGWITPSNLKKKQAQDAAGTTNQAPEPKTMQVAVLTSDFAMQNVILQMNLNLLSPSMSRVKNLKTYVLRCHACFNVSKDLSKQFCPRCGQPALTRVSCSTNANGEFKLHLKKNMQWNTRGDRYSVPKPVHGSANGKIKGGGKGGWGNDLMLAEDQKEYQSASREEKRQKERSLMDEDYLPSILTGDRSRAGGRIRVGAGRNVNARKR</sequence>
<feature type="region of interest" description="Disordered" evidence="8">
    <location>
        <begin position="339"/>
        <end position="425"/>
    </location>
</feature>
<feature type="region of interest" description="Disordered" evidence="8">
    <location>
        <begin position="110"/>
        <end position="243"/>
    </location>
</feature>
<feature type="compositionally biased region" description="Low complexity" evidence="8">
    <location>
        <begin position="163"/>
        <end position="174"/>
    </location>
</feature>
<dbReference type="CDD" id="cd09876">
    <property type="entry name" value="PIN_Nob1-like"/>
    <property type="match status" value="1"/>
</dbReference>
<dbReference type="InterPro" id="IPR033411">
    <property type="entry name" value="Ribonuclease_PIN"/>
</dbReference>
<evidence type="ECO:0000313" key="11">
    <source>
        <dbReference type="EMBL" id="KAK4501717.1"/>
    </source>
</evidence>
<gene>
    <name evidence="11" type="ORF">PRZ48_007526</name>
</gene>
<keyword evidence="12" id="KW-1185">Reference proteome</keyword>
<dbReference type="Gene3D" id="3.40.50.1010">
    <property type="entry name" value="5'-nuclease"/>
    <property type="match status" value="1"/>
</dbReference>
<accession>A0ABR0EJT3</accession>